<dbReference type="EMBL" id="JAEACU010000007">
    <property type="protein sequence ID" value="KAH7521701.1"/>
    <property type="molecule type" value="Genomic_DNA"/>
</dbReference>
<keyword evidence="2" id="KW-0342">GTP-binding</keyword>
<reference evidence="4" key="1">
    <citation type="journal article" date="2021" name="Front. Plant Sci.">
        <title>Chromosome-Scale Genome Assembly for Chinese Sour Jujube and Insights Into Its Genome Evolution and Domestication Signature.</title>
        <authorList>
            <person name="Shen L.-Y."/>
            <person name="Luo H."/>
            <person name="Wang X.-L."/>
            <person name="Wang X.-M."/>
            <person name="Qiu X.-J."/>
            <person name="Liu H."/>
            <person name="Zhou S.-S."/>
            <person name="Jia K.-H."/>
            <person name="Nie S."/>
            <person name="Bao Y.-T."/>
            <person name="Zhang R.-G."/>
            <person name="Yun Q.-Z."/>
            <person name="Chai Y.-H."/>
            <person name="Lu J.-Y."/>
            <person name="Li Y."/>
            <person name="Zhao S.-W."/>
            <person name="Mao J.-F."/>
            <person name="Jia S.-G."/>
            <person name="Mao Y.-M."/>
        </authorList>
    </citation>
    <scope>NUCLEOTIDE SEQUENCE</scope>
    <source>
        <strain evidence="4">AT0</strain>
        <tissue evidence="4">Leaf</tissue>
    </source>
</reference>
<sequence>MHLIAYITMACGNWRPDKYHLTSVDAYGHPEFIKNMITGSSRVDCALFIVDSTSTGGFEVGIFRNGQTPLTKSPNMDAADYLKERSDEIVEEPAKTGKFLTDVPLSGSEGDYPTGGALDQIQVPDGGKSIKFAVMKGSKKFKAAMVKGGKKFADAMVKGGKKSWAAILRGGKKFGPSCISGCVSGCIQAIVDAVTN</sequence>
<organism evidence="4 5">
    <name type="scientific">Ziziphus jujuba var. spinosa</name>
    <dbReference type="NCBI Taxonomy" id="714518"/>
    <lineage>
        <taxon>Eukaryota</taxon>
        <taxon>Viridiplantae</taxon>
        <taxon>Streptophyta</taxon>
        <taxon>Embryophyta</taxon>
        <taxon>Tracheophyta</taxon>
        <taxon>Spermatophyta</taxon>
        <taxon>Magnoliopsida</taxon>
        <taxon>eudicotyledons</taxon>
        <taxon>Gunneridae</taxon>
        <taxon>Pentapetalae</taxon>
        <taxon>rosids</taxon>
        <taxon>fabids</taxon>
        <taxon>Rosales</taxon>
        <taxon>Rhamnaceae</taxon>
        <taxon>Paliureae</taxon>
        <taxon>Ziziphus</taxon>
    </lineage>
</organism>
<evidence type="ECO:0000313" key="4">
    <source>
        <dbReference type="EMBL" id="KAH7521701.1"/>
    </source>
</evidence>
<evidence type="ECO:0000256" key="2">
    <source>
        <dbReference type="ARBA" id="ARBA00023134"/>
    </source>
</evidence>
<accession>A0A978V2W8</accession>
<dbReference type="Pfam" id="PF00009">
    <property type="entry name" value="GTP_EFTU"/>
    <property type="match status" value="1"/>
</dbReference>
<keyword evidence="1" id="KW-0547">Nucleotide-binding</keyword>
<dbReference type="PANTHER" id="PTHR23115">
    <property type="entry name" value="TRANSLATION FACTOR"/>
    <property type="match status" value="1"/>
</dbReference>
<dbReference type="Gene3D" id="3.40.50.300">
    <property type="entry name" value="P-loop containing nucleotide triphosphate hydrolases"/>
    <property type="match status" value="1"/>
</dbReference>
<dbReference type="GO" id="GO:0005525">
    <property type="term" value="F:GTP binding"/>
    <property type="evidence" value="ECO:0007669"/>
    <property type="project" value="UniProtKB-KW"/>
</dbReference>
<dbReference type="InterPro" id="IPR027417">
    <property type="entry name" value="P-loop_NTPase"/>
</dbReference>
<dbReference type="SUPFAM" id="SSF52540">
    <property type="entry name" value="P-loop containing nucleoside triphosphate hydrolases"/>
    <property type="match status" value="1"/>
</dbReference>
<gene>
    <name evidence="4" type="ORF">FEM48_Zijuj07G0060700</name>
</gene>
<dbReference type="AlphaFoldDB" id="A0A978V2W8"/>
<dbReference type="InterPro" id="IPR050100">
    <property type="entry name" value="TRAFAC_GTPase_members"/>
</dbReference>
<evidence type="ECO:0000313" key="5">
    <source>
        <dbReference type="Proteomes" id="UP000813462"/>
    </source>
</evidence>
<evidence type="ECO:0000256" key="1">
    <source>
        <dbReference type="ARBA" id="ARBA00022741"/>
    </source>
</evidence>
<feature type="domain" description="Tr-type G" evidence="3">
    <location>
        <begin position="15"/>
        <end position="53"/>
    </location>
</feature>
<evidence type="ECO:0000259" key="3">
    <source>
        <dbReference type="Pfam" id="PF00009"/>
    </source>
</evidence>
<protein>
    <recommendedName>
        <fullName evidence="3">Tr-type G domain-containing protein</fullName>
    </recommendedName>
</protein>
<dbReference type="Proteomes" id="UP000813462">
    <property type="component" value="Unassembled WGS sequence"/>
</dbReference>
<dbReference type="InterPro" id="IPR000795">
    <property type="entry name" value="T_Tr_GTP-bd_dom"/>
</dbReference>
<dbReference type="GO" id="GO:0003924">
    <property type="term" value="F:GTPase activity"/>
    <property type="evidence" value="ECO:0007669"/>
    <property type="project" value="InterPro"/>
</dbReference>
<proteinExistence type="predicted"/>
<name>A0A978V2W8_ZIZJJ</name>
<comment type="caution">
    <text evidence="4">The sequence shown here is derived from an EMBL/GenBank/DDBJ whole genome shotgun (WGS) entry which is preliminary data.</text>
</comment>